<dbReference type="HOGENOM" id="CLU_912362_0_0_1"/>
<dbReference type="STRING" id="1095629.A0A0C9YCX7"/>
<evidence type="ECO:0000256" key="2">
    <source>
        <dbReference type="SAM" id="Phobius"/>
    </source>
</evidence>
<name>A0A0C9YCX7_9AGAR</name>
<evidence type="ECO:0000313" key="3">
    <source>
        <dbReference type="EMBL" id="KIK05993.1"/>
    </source>
</evidence>
<accession>A0A0C9YCX7</accession>
<proteinExistence type="predicted"/>
<keyword evidence="2" id="KW-1133">Transmembrane helix</keyword>
<dbReference type="OrthoDB" id="3112079at2759"/>
<dbReference type="AlphaFoldDB" id="A0A0C9YCX7"/>
<feature type="region of interest" description="Disordered" evidence="1">
    <location>
        <begin position="70"/>
        <end position="90"/>
    </location>
</feature>
<reference evidence="3 4" key="1">
    <citation type="submission" date="2014-04" db="EMBL/GenBank/DDBJ databases">
        <authorList>
            <consortium name="DOE Joint Genome Institute"/>
            <person name="Kuo A."/>
            <person name="Kohler A."/>
            <person name="Nagy L.G."/>
            <person name="Floudas D."/>
            <person name="Copeland A."/>
            <person name="Barry K.W."/>
            <person name="Cichocki N."/>
            <person name="Veneault-Fourrey C."/>
            <person name="LaButti K."/>
            <person name="Lindquist E.A."/>
            <person name="Lipzen A."/>
            <person name="Lundell T."/>
            <person name="Morin E."/>
            <person name="Murat C."/>
            <person name="Sun H."/>
            <person name="Tunlid A."/>
            <person name="Henrissat B."/>
            <person name="Grigoriev I.V."/>
            <person name="Hibbett D.S."/>
            <person name="Martin F."/>
            <person name="Nordberg H.P."/>
            <person name="Cantor M.N."/>
            <person name="Hua S.X."/>
        </authorList>
    </citation>
    <scope>NUCLEOTIDE SEQUENCE [LARGE SCALE GENOMIC DNA]</scope>
    <source>
        <strain evidence="3 4">LaAM-08-1</strain>
    </source>
</reference>
<protein>
    <submittedName>
        <fullName evidence="3">Unplaced genomic scaffold K443scaffold_21, whole genome shotgun sequence</fullName>
    </submittedName>
</protein>
<organism evidence="3 4">
    <name type="scientific">Laccaria amethystina LaAM-08-1</name>
    <dbReference type="NCBI Taxonomy" id="1095629"/>
    <lineage>
        <taxon>Eukaryota</taxon>
        <taxon>Fungi</taxon>
        <taxon>Dikarya</taxon>
        <taxon>Basidiomycota</taxon>
        <taxon>Agaricomycotina</taxon>
        <taxon>Agaricomycetes</taxon>
        <taxon>Agaricomycetidae</taxon>
        <taxon>Agaricales</taxon>
        <taxon>Agaricineae</taxon>
        <taxon>Hydnangiaceae</taxon>
        <taxon>Laccaria</taxon>
    </lineage>
</organism>
<evidence type="ECO:0000256" key="1">
    <source>
        <dbReference type="SAM" id="MobiDB-lite"/>
    </source>
</evidence>
<gene>
    <name evidence="3" type="ORF">K443DRAFT_319017</name>
</gene>
<keyword evidence="2" id="KW-0812">Transmembrane</keyword>
<sequence>MPLAVTCLNFVLLFIFIVVSLSFAFIYNRLYPEPLWTANKDKGFNHRPTLYDGPLDRGLHTLQNQRRHVNDTQHVEISDDSDSDLDAPPRRGGRLLCTQLKFPSKQTRFRLKTPPDPHMDRIAQSLREPWERGLQHVTVPSFPRLRPCMEPPARIPQPLVEPREGSEQPQRGWKPPALDCGSHLHPTTPAHRPAYRRRPFGSLDDELDHNDKDDDHDDYDDHDYIDDGETDNSDSIWESHSSKKRRPLLDKALLTCLTGPSTTKPKLPDILPNGSQHWRTSIPWLRLPLMPILLQVLNTSRLFQQ</sequence>
<feature type="transmembrane region" description="Helical" evidence="2">
    <location>
        <begin position="7"/>
        <end position="27"/>
    </location>
</feature>
<keyword evidence="4" id="KW-1185">Reference proteome</keyword>
<dbReference type="Proteomes" id="UP000054477">
    <property type="component" value="Unassembled WGS sequence"/>
</dbReference>
<keyword evidence="2" id="KW-0472">Membrane</keyword>
<feature type="compositionally biased region" description="Acidic residues" evidence="1">
    <location>
        <begin position="203"/>
        <end position="232"/>
    </location>
</feature>
<feature type="region of interest" description="Disordered" evidence="1">
    <location>
        <begin position="143"/>
        <end position="242"/>
    </location>
</feature>
<dbReference type="EMBL" id="KN838556">
    <property type="protein sequence ID" value="KIK05993.1"/>
    <property type="molecule type" value="Genomic_DNA"/>
</dbReference>
<evidence type="ECO:0000313" key="4">
    <source>
        <dbReference type="Proteomes" id="UP000054477"/>
    </source>
</evidence>
<reference evidence="4" key="2">
    <citation type="submission" date="2015-01" db="EMBL/GenBank/DDBJ databases">
        <title>Evolutionary Origins and Diversification of the Mycorrhizal Mutualists.</title>
        <authorList>
            <consortium name="DOE Joint Genome Institute"/>
            <consortium name="Mycorrhizal Genomics Consortium"/>
            <person name="Kohler A."/>
            <person name="Kuo A."/>
            <person name="Nagy L.G."/>
            <person name="Floudas D."/>
            <person name="Copeland A."/>
            <person name="Barry K.W."/>
            <person name="Cichocki N."/>
            <person name="Veneault-Fourrey C."/>
            <person name="LaButti K."/>
            <person name="Lindquist E.A."/>
            <person name="Lipzen A."/>
            <person name="Lundell T."/>
            <person name="Morin E."/>
            <person name="Murat C."/>
            <person name="Riley R."/>
            <person name="Ohm R."/>
            <person name="Sun H."/>
            <person name="Tunlid A."/>
            <person name="Henrissat B."/>
            <person name="Grigoriev I.V."/>
            <person name="Hibbett D.S."/>
            <person name="Martin F."/>
        </authorList>
    </citation>
    <scope>NUCLEOTIDE SEQUENCE [LARGE SCALE GENOMIC DNA]</scope>
    <source>
        <strain evidence="4">LaAM-08-1</strain>
    </source>
</reference>